<dbReference type="EMBL" id="BT085843">
    <property type="protein sequence ID" value="ACR36196.1"/>
    <property type="molecule type" value="mRNA"/>
</dbReference>
<feature type="compositionally biased region" description="Low complexity" evidence="1">
    <location>
        <begin position="15"/>
        <end position="25"/>
    </location>
</feature>
<protein>
    <submittedName>
        <fullName evidence="2">Uncharacterized protein</fullName>
    </submittedName>
</protein>
<feature type="region of interest" description="Disordered" evidence="1">
    <location>
        <begin position="1"/>
        <end position="41"/>
    </location>
</feature>
<accession>C4J4U6</accession>
<dbReference type="AlphaFoldDB" id="C4J4U6"/>
<evidence type="ECO:0000313" key="2">
    <source>
        <dbReference type="EMBL" id="ACR36196.1"/>
    </source>
</evidence>
<proteinExistence type="evidence at transcript level"/>
<name>C4J4U6_MAIZE</name>
<sequence>MSRASPAASALSTIGGAPAQAAARASQRREGSSGANRDASSRAPLATVYGLGQRATTPLLPYARTDASSPALLRAFTMWDWETAARSCSTITVREGTTTVTALTPSIGFRSRSTSATSAEQHTPSTSRYVFSHLPLFAPPAPASALLAGGGGSSLSSTLPIAAAAPVLARIKDCSCRNARGGGKVNRRT</sequence>
<evidence type="ECO:0000256" key="1">
    <source>
        <dbReference type="SAM" id="MobiDB-lite"/>
    </source>
</evidence>
<reference evidence="2" key="2">
    <citation type="submission" date="2012-06" db="EMBL/GenBank/DDBJ databases">
        <authorList>
            <person name="Yu Y."/>
            <person name="Currie J."/>
            <person name="Lomeli R."/>
            <person name="Angelova A."/>
            <person name="Collura K."/>
            <person name="Wissotski M."/>
            <person name="Campos D."/>
            <person name="Kudrna D."/>
            <person name="Golser W."/>
            <person name="Ashely E."/>
            <person name="Descour A."/>
            <person name="Fernandes J."/>
            <person name="Soderlund C."/>
            <person name="Walbot V."/>
        </authorList>
    </citation>
    <scope>NUCLEOTIDE SEQUENCE</scope>
    <source>
        <strain evidence="2">B73</strain>
    </source>
</reference>
<organism evidence="2">
    <name type="scientific">Zea mays</name>
    <name type="common">Maize</name>
    <dbReference type="NCBI Taxonomy" id="4577"/>
    <lineage>
        <taxon>Eukaryota</taxon>
        <taxon>Viridiplantae</taxon>
        <taxon>Streptophyta</taxon>
        <taxon>Embryophyta</taxon>
        <taxon>Tracheophyta</taxon>
        <taxon>Spermatophyta</taxon>
        <taxon>Magnoliopsida</taxon>
        <taxon>Liliopsida</taxon>
        <taxon>Poales</taxon>
        <taxon>Poaceae</taxon>
        <taxon>PACMAD clade</taxon>
        <taxon>Panicoideae</taxon>
        <taxon>Andropogonodae</taxon>
        <taxon>Andropogoneae</taxon>
        <taxon>Tripsacinae</taxon>
        <taxon>Zea</taxon>
    </lineage>
</organism>
<reference evidence="2" key="1">
    <citation type="journal article" date="2009" name="PLoS Genet.">
        <title>Sequencing, mapping, and analysis of 27,455 maize full-length cDNAs.</title>
        <authorList>
            <person name="Soderlund C."/>
            <person name="Descour A."/>
            <person name="Kudrna D."/>
            <person name="Bomhoff M."/>
            <person name="Boyd L."/>
            <person name="Currie J."/>
            <person name="Angelova A."/>
            <person name="Collura K."/>
            <person name="Wissotski M."/>
            <person name="Ashley E."/>
            <person name="Morrow D."/>
            <person name="Fernandes J."/>
            <person name="Walbot V."/>
            <person name="Yu Y."/>
        </authorList>
    </citation>
    <scope>NUCLEOTIDE SEQUENCE</scope>
    <source>
        <strain evidence="2">B73</strain>
    </source>
</reference>